<evidence type="ECO:0000313" key="2">
    <source>
        <dbReference type="Proteomes" id="UP000824469"/>
    </source>
</evidence>
<comment type="caution">
    <text evidence="1">The sequence shown here is derived from an EMBL/GenBank/DDBJ whole genome shotgun (WGS) entry which is preliminary data.</text>
</comment>
<organism evidence="1 2">
    <name type="scientific">Taxus chinensis</name>
    <name type="common">Chinese yew</name>
    <name type="synonym">Taxus wallichiana var. chinensis</name>
    <dbReference type="NCBI Taxonomy" id="29808"/>
    <lineage>
        <taxon>Eukaryota</taxon>
        <taxon>Viridiplantae</taxon>
        <taxon>Streptophyta</taxon>
        <taxon>Embryophyta</taxon>
        <taxon>Tracheophyta</taxon>
        <taxon>Spermatophyta</taxon>
        <taxon>Pinopsida</taxon>
        <taxon>Pinidae</taxon>
        <taxon>Conifers II</taxon>
        <taxon>Cupressales</taxon>
        <taxon>Taxaceae</taxon>
        <taxon>Taxus</taxon>
    </lineage>
</organism>
<feature type="non-terminal residue" evidence="1">
    <location>
        <position position="1"/>
    </location>
</feature>
<dbReference type="Proteomes" id="UP000824469">
    <property type="component" value="Unassembled WGS sequence"/>
</dbReference>
<reference evidence="1 2" key="1">
    <citation type="journal article" date="2021" name="Nat. Plants">
        <title>The Taxus genome provides insights into paclitaxel biosynthesis.</title>
        <authorList>
            <person name="Xiong X."/>
            <person name="Gou J."/>
            <person name="Liao Q."/>
            <person name="Li Y."/>
            <person name="Zhou Q."/>
            <person name="Bi G."/>
            <person name="Li C."/>
            <person name="Du R."/>
            <person name="Wang X."/>
            <person name="Sun T."/>
            <person name="Guo L."/>
            <person name="Liang H."/>
            <person name="Lu P."/>
            <person name="Wu Y."/>
            <person name="Zhang Z."/>
            <person name="Ro D.K."/>
            <person name="Shang Y."/>
            <person name="Huang S."/>
            <person name="Yan J."/>
        </authorList>
    </citation>
    <scope>NUCLEOTIDE SEQUENCE [LARGE SCALE GENOMIC DNA]</scope>
    <source>
        <strain evidence="1">Ta-2019</strain>
    </source>
</reference>
<name>A0AA38FTY9_TAXCH</name>
<dbReference type="EMBL" id="JAHRHJ020000006">
    <property type="protein sequence ID" value="KAH9310892.1"/>
    <property type="molecule type" value="Genomic_DNA"/>
</dbReference>
<keyword evidence="2" id="KW-1185">Reference proteome</keyword>
<proteinExistence type="predicted"/>
<gene>
    <name evidence="1" type="ORF">KI387_025927</name>
</gene>
<evidence type="ECO:0000313" key="1">
    <source>
        <dbReference type="EMBL" id="KAH9310892.1"/>
    </source>
</evidence>
<protein>
    <submittedName>
        <fullName evidence="1">Uncharacterized protein</fullName>
    </submittedName>
</protein>
<dbReference type="AlphaFoldDB" id="A0AA38FTY9"/>
<sequence>GRLFRPGSFCLAGRVGLVESQTVFTTQPPCTFLHAGRLHFKWDVITKSSEILSSYLLLPCSGRVRLEGASFLGFVMGIEAQKL</sequence>
<feature type="non-terminal residue" evidence="1">
    <location>
        <position position="83"/>
    </location>
</feature>
<accession>A0AA38FTY9</accession>